<sequence>MKLGLALLALSGSTSAFSTVGQT</sequence>
<feature type="non-terminal residue" evidence="1">
    <location>
        <position position="23"/>
    </location>
</feature>
<name>K0TBQ4_THAOC</name>
<evidence type="ECO:0000313" key="1">
    <source>
        <dbReference type="EMBL" id="EJK74935.1"/>
    </source>
</evidence>
<keyword evidence="2" id="KW-1185">Reference proteome</keyword>
<comment type="caution">
    <text evidence="1">The sequence shown here is derived from an EMBL/GenBank/DDBJ whole genome shotgun (WGS) entry which is preliminary data.</text>
</comment>
<dbReference type="Proteomes" id="UP000266841">
    <property type="component" value="Unassembled WGS sequence"/>
</dbReference>
<protein>
    <submittedName>
        <fullName evidence="1">Uncharacterized protein</fullName>
    </submittedName>
</protein>
<evidence type="ECO:0000313" key="2">
    <source>
        <dbReference type="Proteomes" id="UP000266841"/>
    </source>
</evidence>
<dbReference type="EMBL" id="AGNL01003246">
    <property type="protein sequence ID" value="EJK74935.1"/>
    <property type="molecule type" value="Genomic_DNA"/>
</dbReference>
<organism evidence="1 2">
    <name type="scientific">Thalassiosira oceanica</name>
    <name type="common">Marine diatom</name>
    <dbReference type="NCBI Taxonomy" id="159749"/>
    <lineage>
        <taxon>Eukaryota</taxon>
        <taxon>Sar</taxon>
        <taxon>Stramenopiles</taxon>
        <taxon>Ochrophyta</taxon>
        <taxon>Bacillariophyta</taxon>
        <taxon>Coscinodiscophyceae</taxon>
        <taxon>Thalassiosirophycidae</taxon>
        <taxon>Thalassiosirales</taxon>
        <taxon>Thalassiosiraceae</taxon>
        <taxon>Thalassiosira</taxon>
    </lineage>
</organism>
<reference evidence="1 2" key="1">
    <citation type="journal article" date="2012" name="Genome Biol.">
        <title>Genome and low-iron response of an oceanic diatom adapted to chronic iron limitation.</title>
        <authorList>
            <person name="Lommer M."/>
            <person name="Specht M."/>
            <person name="Roy A.S."/>
            <person name="Kraemer L."/>
            <person name="Andreson R."/>
            <person name="Gutowska M.A."/>
            <person name="Wolf J."/>
            <person name="Bergner S.V."/>
            <person name="Schilhabel M.B."/>
            <person name="Klostermeier U.C."/>
            <person name="Beiko R.G."/>
            <person name="Rosenstiel P."/>
            <person name="Hippler M."/>
            <person name="Laroche J."/>
        </authorList>
    </citation>
    <scope>NUCLEOTIDE SEQUENCE [LARGE SCALE GENOMIC DNA]</scope>
    <source>
        <strain evidence="1 2">CCMP1005</strain>
    </source>
</reference>
<accession>K0TBQ4</accession>
<gene>
    <name evidence="1" type="ORF">THAOC_03359</name>
</gene>
<dbReference type="AlphaFoldDB" id="K0TBQ4"/>
<proteinExistence type="predicted"/>